<reference evidence="3 4" key="1">
    <citation type="submission" date="2017-06" db="EMBL/GenBank/DDBJ databases">
        <authorList>
            <consortium name="Pathogen Informatics"/>
        </authorList>
    </citation>
    <scope>NUCLEOTIDE SEQUENCE [LARGE SCALE GENOMIC DNA]</scope>
    <source>
        <strain evidence="3 4">NCTC13161</strain>
    </source>
</reference>
<evidence type="ECO:0000313" key="4">
    <source>
        <dbReference type="Proteomes" id="UP000215126"/>
    </source>
</evidence>
<dbReference type="Pfam" id="PF26078">
    <property type="entry name" value="Baseplate_J_M"/>
    <property type="match status" value="1"/>
</dbReference>
<dbReference type="AlphaFoldDB" id="A0A239SYA0"/>
<feature type="domain" description="Baseplate J-like C-terminal" evidence="2">
    <location>
        <begin position="232"/>
        <end position="297"/>
    </location>
</feature>
<dbReference type="Proteomes" id="UP000215126">
    <property type="component" value="Chromosome 1"/>
</dbReference>
<evidence type="ECO:0000313" key="3">
    <source>
        <dbReference type="EMBL" id="SNU89553.1"/>
    </source>
</evidence>
<evidence type="ECO:0000259" key="2">
    <source>
        <dbReference type="Pfam" id="PF26079"/>
    </source>
</evidence>
<dbReference type="InterPro" id="IPR058530">
    <property type="entry name" value="Baseplate_J-like_C"/>
</dbReference>
<dbReference type="PANTHER" id="PTHR35862">
    <property type="entry name" value="FELS-2 PROPHAGE PROTEIN"/>
    <property type="match status" value="1"/>
</dbReference>
<dbReference type="RefSeq" id="WP_052252346.1">
    <property type="nucleotide sequence ID" value="NZ_CP010431.2"/>
</dbReference>
<evidence type="ECO:0000259" key="1">
    <source>
        <dbReference type="Pfam" id="PF26078"/>
    </source>
</evidence>
<gene>
    <name evidence="3" type="ORF">SAMEA4530655_04665</name>
</gene>
<name>A0A239SYA0_9BURK</name>
<dbReference type="EMBL" id="LT906435">
    <property type="protein sequence ID" value="SNU89553.1"/>
    <property type="molecule type" value="Genomic_DNA"/>
</dbReference>
<dbReference type="PIRSF" id="PIRSF020481">
    <property type="entry name" value="BAP"/>
    <property type="match status" value="1"/>
</dbReference>
<dbReference type="STRING" id="93222.NA29_02155"/>
<dbReference type="KEGG" id="pspu:NA29_02155"/>
<keyword evidence="4" id="KW-1185">Reference proteome</keyword>
<dbReference type="InterPro" id="IPR058531">
    <property type="entry name" value="Baseplate_J_M"/>
</dbReference>
<dbReference type="InterPro" id="IPR052726">
    <property type="entry name" value="Phage_Baseplate_Hub"/>
</dbReference>
<organism evidence="3 4">
    <name type="scientific">Pandoraea sputorum</name>
    <dbReference type="NCBI Taxonomy" id="93222"/>
    <lineage>
        <taxon>Bacteria</taxon>
        <taxon>Pseudomonadati</taxon>
        <taxon>Pseudomonadota</taxon>
        <taxon>Betaproteobacteria</taxon>
        <taxon>Burkholderiales</taxon>
        <taxon>Burkholderiaceae</taxon>
        <taxon>Pandoraea</taxon>
    </lineage>
</organism>
<sequence length="318" mass="34386">MSALIDFSKLPAPDVVEQLDFETILNARKVSLLLLVPEDMRAAVAATLELESEMLTKQLEENSYRETGWRQRVNEAAEAIMLPYAKGNDLDNLVAFFEVERLTIVPANPDANPPIEAVYEDDDALLERAQNAYEGLSIAGPTKAYEFHARSADGRVADASCVSPEPCDILITALGAADDGTVPEEALAAVRTKLSEEDLRPVGDRVTVQAARVVLYEIDADLIVADSSPEKSLLLPAAMTNAKAYAKARRRLGQSIYRAKIDAALGVEGVDNVEILLPAANIARNKEEAAICTRITLRLKQEDGTLLGSTVAELVAAQ</sequence>
<protein>
    <submittedName>
        <fullName evidence="3">Uncharacterized homolog of phage Mu protein gp47</fullName>
    </submittedName>
</protein>
<accession>A0A239SYA0</accession>
<feature type="domain" description="Baseplate J-like central" evidence="1">
    <location>
        <begin position="139"/>
        <end position="210"/>
    </location>
</feature>
<proteinExistence type="predicted"/>
<dbReference type="Pfam" id="PF26079">
    <property type="entry name" value="Baseplate_J_C"/>
    <property type="match status" value="1"/>
</dbReference>
<dbReference type="GeneID" id="88097240"/>
<dbReference type="PANTHER" id="PTHR35862:SF1">
    <property type="entry name" value="FELS-2 PROPHAGE PROTEIN"/>
    <property type="match status" value="1"/>
</dbReference>
<dbReference type="InterPro" id="IPR014507">
    <property type="entry name" value="Baseplate_assembly_J_pred"/>
</dbReference>
<dbReference type="OrthoDB" id="9793802at2"/>